<evidence type="ECO:0000259" key="3">
    <source>
        <dbReference type="Pfam" id="PF13751"/>
    </source>
</evidence>
<keyword evidence="5" id="KW-1185">Reference proteome</keyword>
<sequence length="520" mass="60403">MRFIEGKDRKQSSLFPVSLDDTIEQENEVRAVDIFVDSLDLEHMGFRVHFPEGGRPAYHPGVLLKLFIYGYMNRLRSSRMLERECKRNIELMWLLGQLSPDHNTIANFRKDNPEAIKKVFRATVVLAKNFNLIGGKLIAGDSTKLRAQNSKKNNFNKKKIDRHLQYIENKLQEYNKALENADGTLAKESIHKEMDKHNKRKNNYHRLQNQLDQTKEEQISTSDPESRHMVLRNNITEVAYNVQSTVDAEHCIPIDYEVTNRNDSKAMGAMVRRAKAILGSTDFTALFDKGYHTGSELEIAQKLKIKTLVAIPAPASNAPDPKYNIQNFIYDQQEDHYTCPEQHLLKTNGNYYTNHRGKSNESKFKQYKTKACKGCPVREFCTTAINGRILARNIFTAVYEENRRNMEADPELYRQRQAIVEHPFGTMKRQWGFDHILSKKGKKRASADVGFIFIAYNLKRILNLIGEKDWDKLLKTIHSYFTTWLCSHRSILRTKRHVDIAEYILPIILKTFPKKPYFSP</sequence>
<evidence type="ECO:0000256" key="1">
    <source>
        <dbReference type="SAM" id="Coils"/>
    </source>
</evidence>
<dbReference type="PANTHER" id="PTHR33408">
    <property type="entry name" value="TRANSPOSASE"/>
    <property type="match status" value="1"/>
</dbReference>
<evidence type="ECO:0000259" key="2">
    <source>
        <dbReference type="Pfam" id="PF05598"/>
    </source>
</evidence>
<dbReference type="InterPro" id="IPR008490">
    <property type="entry name" value="Transposase_InsH_N"/>
</dbReference>
<proteinExistence type="predicted"/>
<dbReference type="Proteomes" id="UP001261624">
    <property type="component" value="Unassembled WGS sequence"/>
</dbReference>
<dbReference type="Pfam" id="PF13751">
    <property type="entry name" value="DDE_Tnp_1_6"/>
    <property type="match status" value="1"/>
</dbReference>
<dbReference type="NCBIfam" id="NF033551">
    <property type="entry name" value="transpos_IS1182"/>
    <property type="match status" value="1"/>
</dbReference>
<comment type="caution">
    <text evidence="4">The sequence shown here is derived from an EMBL/GenBank/DDBJ whole genome shotgun (WGS) entry which is preliminary data.</text>
</comment>
<accession>A0ABU3E268</accession>
<evidence type="ECO:0000313" key="5">
    <source>
        <dbReference type="Proteomes" id="UP001261624"/>
    </source>
</evidence>
<feature type="domain" description="Transposase InsH N-terminal" evidence="2">
    <location>
        <begin position="18"/>
        <end position="110"/>
    </location>
</feature>
<organism evidence="4 5">
    <name type="scientific">Autumnicola patrickiae</name>
    <dbReference type="NCBI Taxonomy" id="3075591"/>
    <lineage>
        <taxon>Bacteria</taxon>
        <taxon>Pseudomonadati</taxon>
        <taxon>Bacteroidota</taxon>
        <taxon>Flavobacteriia</taxon>
        <taxon>Flavobacteriales</taxon>
        <taxon>Flavobacteriaceae</taxon>
        <taxon>Autumnicola</taxon>
    </lineage>
</organism>
<dbReference type="EMBL" id="JAVRHM010000009">
    <property type="protein sequence ID" value="MDT0690066.1"/>
    <property type="molecule type" value="Genomic_DNA"/>
</dbReference>
<dbReference type="InterPro" id="IPR025668">
    <property type="entry name" value="Tnp_DDE_dom"/>
</dbReference>
<dbReference type="Pfam" id="PF05598">
    <property type="entry name" value="DUF772"/>
    <property type="match status" value="1"/>
</dbReference>
<dbReference type="PANTHER" id="PTHR33408:SF2">
    <property type="entry name" value="TRANSPOSASE DDE DOMAIN-CONTAINING PROTEIN"/>
    <property type="match status" value="1"/>
</dbReference>
<protein>
    <submittedName>
        <fullName evidence="4">IS1182 family transposase</fullName>
    </submittedName>
</protein>
<name>A0ABU3E268_9FLAO</name>
<keyword evidence="1" id="KW-0175">Coiled coil</keyword>
<dbReference type="InterPro" id="IPR047629">
    <property type="entry name" value="IS1182_transpos"/>
</dbReference>
<reference evidence="4 5" key="1">
    <citation type="submission" date="2023-09" db="EMBL/GenBank/DDBJ databases">
        <authorList>
            <person name="Rey-Velasco X."/>
        </authorList>
    </citation>
    <scope>NUCLEOTIDE SEQUENCE [LARGE SCALE GENOMIC DNA]</scope>
    <source>
        <strain evidence="4 5">F188</strain>
    </source>
</reference>
<dbReference type="RefSeq" id="WP_311684197.1">
    <property type="nucleotide sequence ID" value="NZ_JAVRHM010000009.1"/>
</dbReference>
<feature type="domain" description="Transposase DDE" evidence="3">
    <location>
        <begin position="338"/>
        <end position="461"/>
    </location>
</feature>
<gene>
    <name evidence="4" type="ORF">RM549_09745</name>
</gene>
<evidence type="ECO:0000313" key="4">
    <source>
        <dbReference type="EMBL" id="MDT0690066.1"/>
    </source>
</evidence>
<feature type="coiled-coil region" evidence="1">
    <location>
        <begin position="164"/>
        <end position="217"/>
    </location>
</feature>